<dbReference type="RefSeq" id="WP_205186620.1">
    <property type="nucleotide sequence ID" value="NZ_JAFBFC010000003.1"/>
</dbReference>
<feature type="domain" description="Mechanosensitive ion channel transmembrane helices 2/3" evidence="10">
    <location>
        <begin position="136"/>
        <end position="176"/>
    </location>
</feature>
<proteinExistence type="inferred from homology"/>
<evidence type="ECO:0000256" key="6">
    <source>
        <dbReference type="ARBA" id="ARBA00023136"/>
    </source>
</evidence>
<dbReference type="InterPro" id="IPR023408">
    <property type="entry name" value="MscS_beta-dom_sf"/>
</dbReference>
<dbReference type="Pfam" id="PF21082">
    <property type="entry name" value="MS_channel_3rd"/>
    <property type="match status" value="1"/>
</dbReference>
<evidence type="ECO:0000313" key="12">
    <source>
        <dbReference type="Proteomes" id="UP000809829"/>
    </source>
</evidence>
<evidence type="ECO:0000256" key="7">
    <source>
        <dbReference type="SAM" id="Phobius"/>
    </source>
</evidence>
<dbReference type="Pfam" id="PF00924">
    <property type="entry name" value="MS_channel_2nd"/>
    <property type="match status" value="1"/>
</dbReference>
<dbReference type="Gene3D" id="3.30.70.100">
    <property type="match status" value="1"/>
</dbReference>
<dbReference type="Gene3D" id="1.10.287.1260">
    <property type="match status" value="1"/>
</dbReference>
<evidence type="ECO:0000256" key="3">
    <source>
        <dbReference type="ARBA" id="ARBA00022475"/>
    </source>
</evidence>
<evidence type="ECO:0000259" key="10">
    <source>
        <dbReference type="Pfam" id="PF21088"/>
    </source>
</evidence>
<evidence type="ECO:0000256" key="5">
    <source>
        <dbReference type="ARBA" id="ARBA00022989"/>
    </source>
</evidence>
<feature type="domain" description="Mechanosensitive ion channel MscS C-terminal" evidence="9">
    <location>
        <begin position="253"/>
        <end position="338"/>
    </location>
</feature>
<dbReference type="SUPFAM" id="SSF50182">
    <property type="entry name" value="Sm-like ribonucleoproteins"/>
    <property type="match status" value="1"/>
</dbReference>
<feature type="transmembrane region" description="Helical" evidence="7">
    <location>
        <begin position="16"/>
        <end position="40"/>
    </location>
</feature>
<dbReference type="InterPro" id="IPR049142">
    <property type="entry name" value="MS_channel_1st"/>
</dbReference>
<evidence type="ECO:0000259" key="9">
    <source>
        <dbReference type="Pfam" id="PF21082"/>
    </source>
</evidence>
<dbReference type="PANTHER" id="PTHR43634:SF2">
    <property type="entry name" value="LOW CONDUCTANCE MECHANOSENSITIVE CHANNEL YNAI"/>
    <property type="match status" value="1"/>
</dbReference>
<dbReference type="InterPro" id="IPR010920">
    <property type="entry name" value="LSM_dom_sf"/>
</dbReference>
<feature type="transmembrane region" description="Helical" evidence="7">
    <location>
        <begin position="61"/>
        <end position="79"/>
    </location>
</feature>
<evidence type="ECO:0000313" key="11">
    <source>
        <dbReference type="EMBL" id="MBM7703110.1"/>
    </source>
</evidence>
<accession>A0ABS2QUE8</accession>
<gene>
    <name evidence="11" type="ORF">JOC83_001957</name>
</gene>
<evidence type="ECO:0000256" key="4">
    <source>
        <dbReference type="ARBA" id="ARBA00022692"/>
    </source>
</evidence>
<dbReference type="SUPFAM" id="SSF82861">
    <property type="entry name" value="Mechanosensitive channel protein MscS (YggB), transmembrane region"/>
    <property type="match status" value="1"/>
</dbReference>
<comment type="caution">
    <text evidence="11">The sequence shown here is derived from an EMBL/GenBank/DDBJ whole genome shotgun (WGS) entry which is preliminary data.</text>
</comment>
<comment type="similarity">
    <text evidence="2">Belongs to the MscS (TC 1.A.23) family.</text>
</comment>
<dbReference type="PANTHER" id="PTHR43634">
    <property type="entry name" value="OW CONDUCTANCE MECHANOSENSITIVE CHANNEL"/>
    <property type="match status" value="1"/>
</dbReference>
<dbReference type="InterPro" id="IPR045042">
    <property type="entry name" value="YnaI-like"/>
</dbReference>
<feature type="transmembrane region" description="Helical" evidence="7">
    <location>
        <begin position="91"/>
        <end position="108"/>
    </location>
</feature>
<evidence type="ECO:0000256" key="2">
    <source>
        <dbReference type="ARBA" id="ARBA00008017"/>
    </source>
</evidence>
<organism evidence="11 12">
    <name type="scientific">Priestia iocasae</name>
    <dbReference type="NCBI Taxonomy" id="2291674"/>
    <lineage>
        <taxon>Bacteria</taxon>
        <taxon>Bacillati</taxon>
        <taxon>Bacillota</taxon>
        <taxon>Bacilli</taxon>
        <taxon>Bacillales</taxon>
        <taxon>Bacillaceae</taxon>
        <taxon>Priestia</taxon>
    </lineage>
</organism>
<feature type="transmembrane region" description="Helical" evidence="7">
    <location>
        <begin position="156"/>
        <end position="176"/>
    </location>
</feature>
<keyword evidence="3" id="KW-1003">Cell membrane</keyword>
<name>A0ABS2QUE8_9BACI</name>
<dbReference type="InterPro" id="IPR011066">
    <property type="entry name" value="MscS_channel_C_sf"/>
</dbReference>
<dbReference type="Gene3D" id="2.30.30.60">
    <property type="match status" value="1"/>
</dbReference>
<evidence type="ECO:0000256" key="1">
    <source>
        <dbReference type="ARBA" id="ARBA00004651"/>
    </source>
</evidence>
<protein>
    <submittedName>
        <fullName evidence="11">MscS family membrane protein</fullName>
    </submittedName>
</protein>
<reference evidence="11 12" key="1">
    <citation type="submission" date="2021-01" db="EMBL/GenBank/DDBJ databases">
        <title>Genomic Encyclopedia of Type Strains, Phase IV (KMG-IV): sequencing the most valuable type-strain genomes for metagenomic binning, comparative biology and taxonomic classification.</title>
        <authorList>
            <person name="Goeker M."/>
        </authorList>
    </citation>
    <scope>NUCLEOTIDE SEQUENCE [LARGE SCALE GENOMIC DNA]</scope>
    <source>
        <strain evidence="11 12">DSM 104297</strain>
    </source>
</reference>
<keyword evidence="12" id="KW-1185">Reference proteome</keyword>
<comment type="subcellular location">
    <subcellularLocation>
        <location evidence="1">Cell membrane</location>
        <topology evidence="1">Multi-pass membrane protein</topology>
    </subcellularLocation>
</comment>
<dbReference type="Pfam" id="PF21088">
    <property type="entry name" value="MS_channel_1st"/>
    <property type="match status" value="1"/>
</dbReference>
<keyword evidence="6 7" id="KW-0472">Membrane</keyword>
<keyword evidence="4 7" id="KW-0812">Transmembrane</keyword>
<dbReference type="InterPro" id="IPR011014">
    <property type="entry name" value="MscS_channel_TM-2"/>
</dbReference>
<dbReference type="Proteomes" id="UP000809829">
    <property type="component" value="Unassembled WGS sequence"/>
</dbReference>
<feature type="domain" description="Mechanosensitive ion channel MscS" evidence="8">
    <location>
        <begin position="179"/>
        <end position="244"/>
    </location>
</feature>
<dbReference type="SUPFAM" id="SSF82689">
    <property type="entry name" value="Mechanosensitive channel protein MscS (YggB), C-terminal domain"/>
    <property type="match status" value="1"/>
</dbReference>
<dbReference type="InterPro" id="IPR006685">
    <property type="entry name" value="MscS_channel_2nd"/>
</dbReference>
<evidence type="ECO:0000259" key="8">
    <source>
        <dbReference type="Pfam" id="PF00924"/>
    </source>
</evidence>
<feature type="transmembrane region" description="Helical" evidence="7">
    <location>
        <begin position="129"/>
        <end position="150"/>
    </location>
</feature>
<sequence length="366" mass="41744">MFDLLLTVDQWKNTGIAIGIFVIFLGLRKLFTTYLFKFIIGFVKNKKIDIVTNILEAFEKPLRWVFVIIGIQLALPYLPFELLSLEVERQIVRSSFVALAAWGFYNMADSTSLFFSTFSKNFDFQVDRIIIPFVEKIIRTIVIVLSVSIIAEEWGFNVNGFVAGLGLGGLAFALAARETLANLFGGVVIITEKPFTIGDWIKTPSVEGVVEDITFRSTKIRTFAQALVTVPNSTLSNEPIINWAKMGKRQIAFHLGVTYDTPKAKLEKVVKEIKEMLIDHPDIHNEVIFVNFDRFNDSSLDLYLYFFTNTTVFGDYLNVKEDINFRIMGILEKEQVEIAFPTRTLVIQKDGQPVKEQEEFFERARG</sequence>
<dbReference type="EMBL" id="JAFBFC010000003">
    <property type="protein sequence ID" value="MBM7703110.1"/>
    <property type="molecule type" value="Genomic_DNA"/>
</dbReference>
<dbReference type="InterPro" id="IPR049278">
    <property type="entry name" value="MS_channel_C"/>
</dbReference>
<keyword evidence="5 7" id="KW-1133">Transmembrane helix</keyword>